<sequence>MDVGTAITVSKSLLELGQDIAEVVKKAQDSPDVTKRVLLYLESARAAVNALGLERQHILTDVRKCDVGELDQVNALWARLDRYLHEDNIRPQLENSIRGLYACHQAIEKEAKGIWWRKRDKQLAVKAFTNTLSELEAMLQGLSSNFYPGGSGMGVQTLVPIFELISKVREDRKFGRFQDTQVELVHEELGELAYQGVCDESHEEWFRMAGRVEALVAQLQLAFSVKITKEHASGF</sequence>
<evidence type="ECO:0000313" key="1">
    <source>
        <dbReference type="EMBL" id="MDX8129079.1"/>
    </source>
</evidence>
<dbReference type="Proteomes" id="UP001284537">
    <property type="component" value="Unassembled WGS sequence"/>
</dbReference>
<keyword evidence="2" id="KW-1185">Reference proteome</keyword>
<dbReference type="RefSeq" id="WP_033157792.1">
    <property type="nucleotide sequence ID" value="NZ_JAXARY010000017.1"/>
</dbReference>
<accession>A0ABU4UHX2</accession>
<dbReference type="EMBL" id="JAXARY010000017">
    <property type="protein sequence ID" value="MDX8129079.1"/>
    <property type="molecule type" value="Genomic_DNA"/>
</dbReference>
<name>A0ABU4UHX2_9GAMM</name>
<organism evidence="1 2">
    <name type="scientific">Methylomonas defluvii</name>
    <dbReference type="NCBI Taxonomy" id="3045149"/>
    <lineage>
        <taxon>Bacteria</taxon>
        <taxon>Pseudomonadati</taxon>
        <taxon>Pseudomonadota</taxon>
        <taxon>Gammaproteobacteria</taxon>
        <taxon>Methylococcales</taxon>
        <taxon>Methylococcaceae</taxon>
        <taxon>Methylomonas</taxon>
    </lineage>
</organism>
<proteinExistence type="predicted"/>
<protein>
    <submittedName>
        <fullName evidence="1">Uncharacterized protein</fullName>
    </submittedName>
</protein>
<reference evidence="1 2" key="1">
    <citation type="submission" date="2023-11" db="EMBL/GenBank/DDBJ databases">
        <authorList>
            <person name="Ouyang M.-Y."/>
        </authorList>
    </citation>
    <scope>NUCLEOTIDE SEQUENCE [LARGE SCALE GENOMIC DNA]</scope>
    <source>
        <strain evidence="1 2">OY6</strain>
    </source>
</reference>
<gene>
    <name evidence="1" type="ORF">QLH52_17400</name>
</gene>
<comment type="caution">
    <text evidence="1">The sequence shown here is derived from an EMBL/GenBank/DDBJ whole genome shotgun (WGS) entry which is preliminary data.</text>
</comment>
<evidence type="ECO:0000313" key="2">
    <source>
        <dbReference type="Proteomes" id="UP001284537"/>
    </source>
</evidence>